<reference evidence="1" key="1">
    <citation type="submission" date="2020-11" db="EMBL/GenBank/DDBJ databases">
        <title>Chlorella ohadii genome sequencing and assembly.</title>
        <authorList>
            <person name="Murik O."/>
            <person name="Treves H."/>
            <person name="Kedem I."/>
            <person name="Shotland Y."/>
            <person name="Kaplan A."/>
        </authorList>
    </citation>
    <scope>NUCLEOTIDE SEQUENCE</scope>
    <source>
        <strain evidence="1">1</strain>
    </source>
</reference>
<dbReference type="Proteomes" id="UP001205105">
    <property type="component" value="Unassembled WGS sequence"/>
</dbReference>
<evidence type="ECO:0000313" key="2">
    <source>
        <dbReference type="Proteomes" id="UP001205105"/>
    </source>
</evidence>
<gene>
    <name evidence="1" type="ORF">COHA_004986</name>
</gene>
<organism evidence="1 2">
    <name type="scientific">Chlorella ohadii</name>
    <dbReference type="NCBI Taxonomy" id="2649997"/>
    <lineage>
        <taxon>Eukaryota</taxon>
        <taxon>Viridiplantae</taxon>
        <taxon>Chlorophyta</taxon>
        <taxon>core chlorophytes</taxon>
        <taxon>Trebouxiophyceae</taxon>
        <taxon>Chlorellales</taxon>
        <taxon>Chlorellaceae</taxon>
        <taxon>Chlorella clade</taxon>
        <taxon>Chlorella</taxon>
    </lineage>
</organism>
<name>A0AAD5H586_9CHLO</name>
<keyword evidence="2" id="KW-1185">Reference proteome</keyword>
<dbReference type="AlphaFoldDB" id="A0AAD5H586"/>
<sequence>MTWARGSLACNGTLSEYDITQVLDDFFYDAQSVPAASITFQNANLTGIRLAYATAAAFKTPVSPFLKLSIVDSVIARNQLVLFGAAAAQLNLAIDVQVVNSRILDNMLVAAAAASVGGSASASLSMVNSEVSGNMVAAAGALAISNSASASASGTGGSARNNALMAAGLVATGSEASARADFGTVDGSDNTAMVAGLPFVNQPLVTSIIKTVMDSVFVSSSGLSASLANVQTQLCTSMAPGGSIEQWASNVVDLSGVMRVASNLLCSAGSSIRLSDIPGMIDGTVAPGAMNTFQAVKMLAMGEGQVGIKSAAGLARAMASHPDAIGAILKQLTVQPKN</sequence>
<protein>
    <submittedName>
        <fullName evidence="1">Uncharacterized protein</fullName>
    </submittedName>
</protein>
<accession>A0AAD5H586</accession>
<dbReference type="EMBL" id="JADXDR010000064">
    <property type="protein sequence ID" value="KAI7841368.1"/>
    <property type="molecule type" value="Genomic_DNA"/>
</dbReference>
<proteinExistence type="predicted"/>
<comment type="caution">
    <text evidence="1">The sequence shown here is derived from an EMBL/GenBank/DDBJ whole genome shotgun (WGS) entry which is preliminary data.</text>
</comment>
<evidence type="ECO:0000313" key="1">
    <source>
        <dbReference type="EMBL" id="KAI7841368.1"/>
    </source>
</evidence>